<dbReference type="GO" id="GO:0045505">
    <property type="term" value="F:dynein intermediate chain binding"/>
    <property type="evidence" value="ECO:0007669"/>
    <property type="project" value="InterPro"/>
</dbReference>
<dbReference type="AlphaFoldDB" id="A0A7L1N5K9"/>
<dbReference type="OrthoDB" id="286107at2759"/>
<feature type="non-terminal residue" evidence="3">
    <location>
        <position position="1230"/>
    </location>
</feature>
<evidence type="ECO:0000256" key="1">
    <source>
        <dbReference type="SAM" id="MobiDB-lite"/>
    </source>
</evidence>
<evidence type="ECO:0000259" key="2">
    <source>
        <dbReference type="Pfam" id="PF08385"/>
    </source>
</evidence>
<protein>
    <submittedName>
        <fullName evidence="3">DYH8 protein</fullName>
    </submittedName>
</protein>
<reference evidence="3 4" key="1">
    <citation type="submission" date="2019-09" db="EMBL/GenBank/DDBJ databases">
        <title>Bird 10,000 Genomes (B10K) Project - Family phase.</title>
        <authorList>
            <person name="Zhang G."/>
        </authorList>
    </citation>
    <scope>NUCLEOTIDE SEQUENCE [LARGE SCALE GENOMIC DNA]</scope>
    <source>
        <strain evidence="3">B10K-DU-002-35</strain>
        <tissue evidence="3">Muscle</tissue>
    </source>
</reference>
<gene>
    <name evidence="3" type="primary">Dnah8</name>
    <name evidence="3" type="ORF">RHICYA_R11927</name>
</gene>
<dbReference type="PANTHER" id="PTHR46532">
    <property type="entry name" value="MALE FERTILITY FACTOR KL5"/>
    <property type="match status" value="1"/>
</dbReference>
<evidence type="ECO:0000313" key="4">
    <source>
        <dbReference type="Proteomes" id="UP000565785"/>
    </source>
</evidence>
<keyword evidence="4" id="KW-1185">Reference proteome</keyword>
<dbReference type="Pfam" id="PF08385">
    <property type="entry name" value="DHC_N1"/>
    <property type="match status" value="1"/>
</dbReference>
<evidence type="ECO:0000313" key="3">
    <source>
        <dbReference type="EMBL" id="NXN94752.1"/>
    </source>
</evidence>
<comment type="caution">
    <text evidence="3">The sequence shown here is derived from an EMBL/GenBank/DDBJ whole genome shotgun (WGS) entry which is preliminary data.</text>
</comment>
<feature type="non-terminal residue" evidence="3">
    <location>
        <position position="1"/>
    </location>
</feature>
<dbReference type="PANTHER" id="PTHR46532:SF11">
    <property type="entry name" value="DYNEIN AXONEMAL HEAVY CHAIN 12"/>
    <property type="match status" value="1"/>
</dbReference>
<dbReference type="GO" id="GO:0005858">
    <property type="term" value="C:axonemal dynein complex"/>
    <property type="evidence" value="ECO:0007669"/>
    <property type="project" value="TreeGrafter"/>
</dbReference>
<dbReference type="InterPro" id="IPR026983">
    <property type="entry name" value="DHC"/>
</dbReference>
<organism evidence="3 4">
    <name type="scientific">Rhinopomastus cyanomelas</name>
    <name type="common">Common scimitarbill</name>
    <dbReference type="NCBI Taxonomy" id="113115"/>
    <lineage>
        <taxon>Eukaryota</taxon>
        <taxon>Metazoa</taxon>
        <taxon>Chordata</taxon>
        <taxon>Craniata</taxon>
        <taxon>Vertebrata</taxon>
        <taxon>Euteleostomi</taxon>
        <taxon>Archelosauria</taxon>
        <taxon>Archosauria</taxon>
        <taxon>Dinosauria</taxon>
        <taxon>Saurischia</taxon>
        <taxon>Theropoda</taxon>
        <taxon>Coelurosauria</taxon>
        <taxon>Aves</taxon>
        <taxon>Neognathae</taxon>
        <taxon>Neoaves</taxon>
        <taxon>Telluraves</taxon>
        <taxon>Coraciimorphae</taxon>
        <taxon>Bucerotiformes</taxon>
        <taxon>Rhinopomastidae</taxon>
        <taxon>Rhinopomastus</taxon>
    </lineage>
</organism>
<name>A0A7L1N5K9_RHICY</name>
<proteinExistence type="predicted"/>
<dbReference type="EMBL" id="VXBP01003012">
    <property type="protein sequence ID" value="NXN94752.1"/>
    <property type="molecule type" value="Genomic_DNA"/>
</dbReference>
<feature type="region of interest" description="Disordered" evidence="1">
    <location>
        <begin position="890"/>
        <end position="920"/>
    </location>
</feature>
<dbReference type="GO" id="GO:0051959">
    <property type="term" value="F:dynein light intermediate chain binding"/>
    <property type="evidence" value="ECO:0007669"/>
    <property type="project" value="InterPro"/>
</dbReference>
<feature type="compositionally biased region" description="Basic and acidic residues" evidence="1">
    <location>
        <begin position="890"/>
        <end position="901"/>
    </location>
</feature>
<accession>A0A7L1N5K9</accession>
<sequence>YREAREHRRAKIDASYKYIFKVLSIRLELSLEAVEEMILDAYSFAAFESFFRKGGRKALQFFYQEGEAPGIECGRTIPGLVKGSKMMRLYVEKAPDKFVGLCLYFVRCNNDNPIHAKTIHQAVTALLCVIMQEILFGVLDATEGLLCGVKNMMEKFFLPAVRATNNWGALNQTKRVVKEKEKCVEAIEKFVSSLKEAIRNVEGTVELKKIDYIDFSKLQSFNDTTVAGNPAMIRQLEEVLMIWYGQIEQVLNQSKQEKKEDYDAGPLSELEHWKSVSAKISFIMEQIEGPNCTAVVKVLTVAQSKLLMMWQELCAKITDAVNESKDNVKYLRTLDQVCQPLYKCDVVSATHGVPCLINAIRRIHDVSRYYNTSERMTLLFMKVTNQMVTTCRAYITDSGSSCVWDQESSTVIGKIKDCMCLLEEYQKCFQETKQEVLETGREKIFVISEMAIFGKSKAFCRRLDKITEIITIAQKFDVLSQSAIEEADIMAVKFKNIYQTLVREKQYDVLDPREPEFDVDFADFMAQIKDLEMQIQALMRTRFERIPSWHHAFQLLKRFQKPGMDCLQEETECTFGHMLQCYVAELEATVQLYETQKRDPPLARNMPVVAGKIEWAKHLFVRIREPISYFQKNSSILASPKGKEAFKSYNRLAYVLEKFEACIHEAWKKAMSQVQYPLEDAILVQHPETGKLLVNFCAQIPWVVRETKCMMRLGLEVPEQAIKILKVENDLKSNKSCLEGLLQHYEDLCQKTPVIFANLMQPKRIKMDAVLRQGLTMLMWSSVTLPSFFQEADQVLNEYQQFLKEVTDIRDMRIDLILKEISSTLLIVLPVDGPTKTEEMLTCNETHTKKCADLLNHRSMQIEDAVQELLSVFKKNYEKCVLPVTVEKKHSQLENEEERKNSASAVPQGDPHKGIDKEDEFEKESKELVGYFSQQLLGSLQEATFLSLHSLKKRVHISRSVHPRKSEEVASLLQGEVHLAVPNVVMVPSLDDIQQAIRSVAQLILEVSRGVSQWGQERRLQKSILKAESGAQQVSSVGFQSPGKTGKKWQNVKKLRNFYSSVAKHEGIFNLVQVISSSMNSVRELASEVLQGFEKYRALWTEDKDAKIQQFLDTCSSLSDIKEELLRYAMLEQEIEDMNPIILAGPLELHIKPLQKALATEAKAWKHLLCCYLHEEYKKKMTDVTSFISGYLKKLSRPLHNLSDVRFAKEALTVVHESDIEMDMIVGPIE</sequence>
<dbReference type="Proteomes" id="UP000565785">
    <property type="component" value="Unassembled WGS sequence"/>
</dbReference>
<dbReference type="InterPro" id="IPR013594">
    <property type="entry name" value="Dynein_heavy_tail"/>
</dbReference>
<dbReference type="GO" id="GO:0007018">
    <property type="term" value="P:microtubule-based movement"/>
    <property type="evidence" value="ECO:0007669"/>
    <property type="project" value="InterPro"/>
</dbReference>
<feature type="domain" description="Dynein heavy chain tail" evidence="2">
    <location>
        <begin position="233"/>
        <end position="788"/>
    </location>
</feature>